<dbReference type="InterPro" id="IPR007210">
    <property type="entry name" value="ABC_Gly_betaine_transp_sub-bd"/>
</dbReference>
<keyword evidence="3" id="KW-1003">Cell membrane</keyword>
<dbReference type="Gene3D" id="3.40.190.100">
    <property type="entry name" value="Glycine betaine-binding periplasmic protein, domain 2"/>
    <property type="match status" value="1"/>
</dbReference>
<keyword evidence="4 9" id="KW-0812">Transmembrane</keyword>
<evidence type="ECO:0000256" key="5">
    <source>
        <dbReference type="ARBA" id="ARBA00022989"/>
    </source>
</evidence>
<dbReference type="RefSeq" id="WP_158035646.1">
    <property type="nucleotide sequence ID" value="NZ_BAAAZV010000013.1"/>
</dbReference>
<dbReference type="GO" id="GO:0043190">
    <property type="term" value="C:ATP-binding cassette (ABC) transporter complex"/>
    <property type="evidence" value="ECO:0007669"/>
    <property type="project" value="InterPro"/>
</dbReference>
<comment type="subcellular location">
    <subcellularLocation>
        <location evidence="9">Cell membrane</location>
        <topology evidence="9">Multi-pass membrane protein</topology>
    </subcellularLocation>
    <subcellularLocation>
        <location evidence="1">Membrane</location>
        <topology evidence="1">Multi-pass membrane protein</topology>
    </subcellularLocation>
</comment>
<dbReference type="CDD" id="cd06261">
    <property type="entry name" value="TM_PBP2"/>
    <property type="match status" value="1"/>
</dbReference>
<evidence type="ECO:0000256" key="1">
    <source>
        <dbReference type="ARBA" id="ARBA00004141"/>
    </source>
</evidence>
<keyword evidence="6 9" id="KW-0472">Membrane</keyword>
<feature type="compositionally biased region" description="Basic and acidic residues" evidence="10">
    <location>
        <begin position="314"/>
        <end position="325"/>
    </location>
</feature>
<proteinExistence type="inferred from homology"/>
<evidence type="ECO:0000256" key="4">
    <source>
        <dbReference type="ARBA" id="ARBA00022692"/>
    </source>
</evidence>
<dbReference type="Gene3D" id="3.40.190.10">
    <property type="entry name" value="Periplasmic binding protein-like II"/>
    <property type="match status" value="1"/>
</dbReference>
<dbReference type="InterPro" id="IPR000515">
    <property type="entry name" value="MetI-like"/>
</dbReference>
<evidence type="ECO:0000256" key="9">
    <source>
        <dbReference type="RuleBase" id="RU363032"/>
    </source>
</evidence>
<feature type="region of interest" description="Disordered" evidence="10">
    <location>
        <begin position="303"/>
        <end position="329"/>
    </location>
</feature>
<name>A0A7C8BR53_9MICO</name>
<comment type="similarity">
    <text evidence="8">In the N-terminal section; belongs to the binding-protein-dependent transport system permease family.</text>
</comment>
<feature type="transmembrane region" description="Helical" evidence="9">
    <location>
        <begin position="233"/>
        <end position="252"/>
    </location>
</feature>
<dbReference type="GO" id="GO:0015226">
    <property type="term" value="F:carnitine transmembrane transporter activity"/>
    <property type="evidence" value="ECO:0007669"/>
    <property type="project" value="TreeGrafter"/>
</dbReference>
<evidence type="ECO:0000256" key="10">
    <source>
        <dbReference type="SAM" id="MobiDB-lite"/>
    </source>
</evidence>
<comment type="caution">
    <text evidence="12">The sequence shown here is derived from an EMBL/GenBank/DDBJ whole genome shotgun (WGS) entry which is preliminary data.</text>
</comment>
<dbReference type="PANTHER" id="PTHR47737">
    <property type="entry name" value="GLYCINE BETAINE/PROLINE BETAINE TRANSPORT SYSTEM PERMEASE PROTEIN PROW"/>
    <property type="match status" value="1"/>
</dbReference>
<dbReference type="SUPFAM" id="SSF53850">
    <property type="entry name" value="Periplasmic binding protein-like II"/>
    <property type="match status" value="1"/>
</dbReference>
<organism evidence="12 13">
    <name type="scientific">Pseudoclavibacter caeni</name>
    <dbReference type="NCBI Taxonomy" id="908846"/>
    <lineage>
        <taxon>Bacteria</taxon>
        <taxon>Bacillati</taxon>
        <taxon>Actinomycetota</taxon>
        <taxon>Actinomycetes</taxon>
        <taxon>Micrococcales</taxon>
        <taxon>Microbacteriaceae</taxon>
        <taxon>Pseudoclavibacter</taxon>
    </lineage>
</organism>
<keyword evidence="13" id="KW-1185">Reference proteome</keyword>
<feature type="transmembrane region" description="Helical" evidence="9">
    <location>
        <begin position="61"/>
        <end position="80"/>
    </location>
</feature>
<dbReference type="Proteomes" id="UP000481339">
    <property type="component" value="Unassembled WGS sequence"/>
</dbReference>
<dbReference type="Gene3D" id="1.10.3720.10">
    <property type="entry name" value="MetI-like"/>
    <property type="match status" value="1"/>
</dbReference>
<keyword evidence="2 9" id="KW-0813">Transport</keyword>
<dbReference type="SUPFAM" id="SSF161098">
    <property type="entry name" value="MetI-like"/>
    <property type="match status" value="1"/>
</dbReference>
<dbReference type="GO" id="GO:0015871">
    <property type="term" value="P:choline transport"/>
    <property type="evidence" value="ECO:0007669"/>
    <property type="project" value="TreeGrafter"/>
</dbReference>
<comment type="similarity">
    <text evidence="7">In the C-terminal section; belongs to the OsmX family.</text>
</comment>
<feature type="transmembrane region" description="Helical" evidence="9">
    <location>
        <begin position="335"/>
        <end position="355"/>
    </location>
</feature>
<feature type="transmembrane region" description="Helical" evidence="9">
    <location>
        <begin position="154"/>
        <end position="182"/>
    </location>
</feature>
<dbReference type="CDD" id="cd13639">
    <property type="entry name" value="PBP2_OpuAC_like"/>
    <property type="match status" value="1"/>
</dbReference>
<comment type="similarity">
    <text evidence="9">Belongs to the binding-protein-dependent transport system permease family.</text>
</comment>
<dbReference type="GO" id="GO:0031460">
    <property type="term" value="P:glycine betaine transport"/>
    <property type="evidence" value="ECO:0007669"/>
    <property type="project" value="TreeGrafter"/>
</dbReference>
<feature type="transmembrane region" description="Helical" evidence="9">
    <location>
        <begin position="87"/>
        <end position="105"/>
    </location>
</feature>
<dbReference type="OrthoDB" id="9787902at2"/>
<dbReference type="Pfam" id="PF00528">
    <property type="entry name" value="BPD_transp_1"/>
    <property type="match status" value="1"/>
</dbReference>
<dbReference type="AlphaFoldDB" id="A0A7C8BR53"/>
<dbReference type="InterPro" id="IPR035906">
    <property type="entry name" value="MetI-like_sf"/>
</dbReference>
<keyword evidence="5 9" id="KW-1133">Transmembrane helix</keyword>
<feature type="transmembrane region" description="Helical" evidence="9">
    <location>
        <begin position="111"/>
        <end position="133"/>
    </location>
</feature>
<evidence type="ECO:0000313" key="12">
    <source>
        <dbReference type="EMBL" id="KAB1633809.1"/>
    </source>
</evidence>
<evidence type="ECO:0000313" key="13">
    <source>
        <dbReference type="Proteomes" id="UP000481339"/>
    </source>
</evidence>
<dbReference type="Pfam" id="PF04069">
    <property type="entry name" value="OpuAC"/>
    <property type="match status" value="1"/>
</dbReference>
<dbReference type="EMBL" id="WBKA01000001">
    <property type="protein sequence ID" value="KAB1633809.1"/>
    <property type="molecule type" value="Genomic_DNA"/>
</dbReference>
<accession>A0A7C8BR53</accession>
<dbReference type="PANTHER" id="PTHR47737:SF1">
    <property type="entry name" value="GLYCINE BETAINE_PROLINE BETAINE TRANSPORT SYSTEM PERMEASE PROTEIN PROW"/>
    <property type="match status" value="1"/>
</dbReference>
<sequence>MTVVHPTVLAAAAQAADADPIVRIPLGDWVAAFIDWLTNTLGWLFAGIGAVFEGLYDGLEWLLVTPPFWVVILLLSALAWRVATWRLGLFSLVGLLLVHGLNQWTNAMDTLALVIVASLVAIVIAVPLGVLAAKSDTASKVIRPILDFMQTMPAFVYLIPAIILFSVGVVPGIVAAIIFAMAPGVRLTELGIRGVDEEVVEAGRSFGASPWRILKQIQLPLALPSIMAGVNQVIMLSLSMVVIAAMVGAAGLGAPVVQSLSRVDVALGFEAGLSVVILAVYLDRVTSALGRLAATSASPETAAAADDADAAQTGRERVAAEEQGRRPRRRGRRGLLTALAGVAVLVVASVLSGGLPGGAGGQRTVRIAVMNGWDEGVAASWLWKEQLEEHGYRVELTGVDPAAAYTGVAQGDFDVVLDSWLPETHRDYIEQYGDRMVDLGAWNDEAKLTIAVNADAPITSLDELATNADAFGDRIVGIEPGAGLTRITNEQVIPDYGLEEMTYTTSSTTAMLTELKNATQKGQNIVVTLWKPHWAYDAFPIRDLEDPKGALGEAESIHSFARIGLEDDDPELFGWLRSFRMDTATLSSLENAMFNSGVDGTDYAEPVRRWSEEHADYVASLTD</sequence>
<dbReference type="GO" id="GO:0005275">
    <property type="term" value="F:amine transmembrane transporter activity"/>
    <property type="evidence" value="ECO:0007669"/>
    <property type="project" value="TreeGrafter"/>
</dbReference>
<dbReference type="FunFam" id="1.10.3720.10:FF:000001">
    <property type="entry name" value="Glycine betaine ABC transporter, permease"/>
    <property type="match status" value="1"/>
</dbReference>
<gene>
    <name evidence="12" type="ORF">F8O02_02530</name>
</gene>
<evidence type="ECO:0000256" key="7">
    <source>
        <dbReference type="ARBA" id="ARBA00035642"/>
    </source>
</evidence>
<evidence type="ECO:0000256" key="8">
    <source>
        <dbReference type="ARBA" id="ARBA00035652"/>
    </source>
</evidence>
<reference evidence="12 13" key="1">
    <citation type="submission" date="2019-09" db="EMBL/GenBank/DDBJ databases">
        <title>Phylogeny of genus Pseudoclavibacter and closely related genus.</title>
        <authorList>
            <person name="Li Y."/>
        </authorList>
    </citation>
    <scope>NUCLEOTIDE SEQUENCE [LARGE SCALE GENOMIC DNA]</scope>
    <source>
        <strain evidence="12 13">JCM 16921</strain>
    </source>
</reference>
<evidence type="ECO:0000256" key="3">
    <source>
        <dbReference type="ARBA" id="ARBA00022475"/>
    </source>
</evidence>
<evidence type="ECO:0000256" key="2">
    <source>
        <dbReference type="ARBA" id="ARBA00022448"/>
    </source>
</evidence>
<feature type="domain" description="ABC transmembrane type-1" evidence="11">
    <location>
        <begin position="107"/>
        <end position="286"/>
    </location>
</feature>
<protein>
    <submittedName>
        <fullName evidence="12">ABC transporter permease subunit</fullName>
    </submittedName>
</protein>
<evidence type="ECO:0000259" key="11">
    <source>
        <dbReference type="PROSITE" id="PS50928"/>
    </source>
</evidence>
<dbReference type="PROSITE" id="PS50928">
    <property type="entry name" value="ABC_TM1"/>
    <property type="match status" value="1"/>
</dbReference>
<evidence type="ECO:0000256" key="6">
    <source>
        <dbReference type="ARBA" id="ARBA00023136"/>
    </source>
</evidence>